<accession>E9I955</accession>
<dbReference type="EMBL" id="GL761727">
    <property type="protein sequence ID" value="EFZ22899.1"/>
    <property type="molecule type" value="Genomic_DNA"/>
</dbReference>
<name>E9I955_SOLIN</name>
<dbReference type="AlphaFoldDB" id="E9I955"/>
<evidence type="ECO:0000313" key="1">
    <source>
        <dbReference type="EMBL" id="EFZ22899.1"/>
    </source>
</evidence>
<dbReference type="HOGENOM" id="CLU_2416050_0_0_1"/>
<sequence>MSALLQLSQKVGSLRSSGEMNNCVIRLLNEDDKWLKFNNLCNKEPKLFIVYADLECVLCKMEPAREDASYQHQHHEVFNVAYYNINIMRYSM</sequence>
<protein>
    <submittedName>
        <fullName evidence="1">Uncharacterized protein</fullName>
    </submittedName>
</protein>
<reference evidence="1" key="1">
    <citation type="journal article" date="2011" name="Proc. Natl. Acad. Sci. U.S.A.">
        <title>The genome of the fire ant Solenopsis invicta.</title>
        <authorList>
            <person name="Wurm Y."/>
            <person name="Wang J."/>
            <person name="Riba-Grognuz O."/>
            <person name="Corona M."/>
            <person name="Nygaard S."/>
            <person name="Hunt B.G."/>
            <person name="Ingram K.K."/>
            <person name="Falquet L."/>
            <person name="Nipitwattanaphon M."/>
            <person name="Gotzek D."/>
            <person name="Dijkstra M.B."/>
            <person name="Oettler J."/>
            <person name="Comtesse F."/>
            <person name="Shih C.J."/>
            <person name="Wu W.J."/>
            <person name="Yang C.C."/>
            <person name="Thomas J."/>
            <person name="Beaudoing E."/>
            <person name="Pradervand S."/>
            <person name="Flegel V."/>
            <person name="Cook E.D."/>
            <person name="Fabbretti R."/>
            <person name="Stockinger H."/>
            <person name="Long L."/>
            <person name="Farmerie W.G."/>
            <person name="Oakey J."/>
            <person name="Boomsma J.J."/>
            <person name="Pamilo P."/>
            <person name="Yi S.V."/>
            <person name="Heinze J."/>
            <person name="Goodisman M.A."/>
            <person name="Farinelli L."/>
            <person name="Harshman K."/>
            <person name="Hulo N."/>
            <person name="Cerutti L."/>
            <person name="Xenarios I."/>
            <person name="Shoemaker D."/>
            <person name="Keller L."/>
        </authorList>
    </citation>
    <scope>NUCLEOTIDE SEQUENCE [LARGE SCALE GENOMIC DNA]</scope>
</reference>
<organism>
    <name type="scientific">Solenopsis invicta</name>
    <name type="common">Red imported fire ant</name>
    <name type="synonym">Solenopsis wagneri</name>
    <dbReference type="NCBI Taxonomy" id="13686"/>
    <lineage>
        <taxon>Eukaryota</taxon>
        <taxon>Metazoa</taxon>
        <taxon>Ecdysozoa</taxon>
        <taxon>Arthropoda</taxon>
        <taxon>Hexapoda</taxon>
        <taxon>Insecta</taxon>
        <taxon>Pterygota</taxon>
        <taxon>Neoptera</taxon>
        <taxon>Endopterygota</taxon>
        <taxon>Hymenoptera</taxon>
        <taxon>Apocrita</taxon>
        <taxon>Aculeata</taxon>
        <taxon>Formicoidea</taxon>
        <taxon>Formicidae</taxon>
        <taxon>Myrmicinae</taxon>
        <taxon>Solenopsis</taxon>
    </lineage>
</organism>
<gene>
    <name evidence="1" type="ORF">SINV_12402</name>
</gene>
<proteinExistence type="predicted"/>
<feature type="non-terminal residue" evidence="1">
    <location>
        <position position="92"/>
    </location>
</feature>